<comment type="caution">
    <text evidence="2">The sequence shown here is derived from an EMBL/GenBank/DDBJ whole genome shotgun (WGS) entry which is preliminary data.</text>
</comment>
<name>A0A3S5AA88_9PLAT</name>
<dbReference type="EMBL" id="CAAALY010038923">
    <property type="protein sequence ID" value="VEL18831.1"/>
    <property type="molecule type" value="Genomic_DNA"/>
</dbReference>
<reference evidence="2" key="1">
    <citation type="submission" date="2018-11" db="EMBL/GenBank/DDBJ databases">
        <authorList>
            <consortium name="Pathogen Informatics"/>
        </authorList>
    </citation>
    <scope>NUCLEOTIDE SEQUENCE</scope>
</reference>
<feature type="region of interest" description="Disordered" evidence="1">
    <location>
        <begin position="46"/>
        <end position="72"/>
    </location>
</feature>
<protein>
    <submittedName>
        <fullName evidence="2">Uncharacterized protein</fullName>
    </submittedName>
</protein>
<organism evidence="2 3">
    <name type="scientific">Protopolystoma xenopodis</name>
    <dbReference type="NCBI Taxonomy" id="117903"/>
    <lineage>
        <taxon>Eukaryota</taxon>
        <taxon>Metazoa</taxon>
        <taxon>Spiralia</taxon>
        <taxon>Lophotrochozoa</taxon>
        <taxon>Platyhelminthes</taxon>
        <taxon>Monogenea</taxon>
        <taxon>Polyopisthocotylea</taxon>
        <taxon>Polystomatidea</taxon>
        <taxon>Polystomatidae</taxon>
        <taxon>Protopolystoma</taxon>
    </lineage>
</organism>
<gene>
    <name evidence="2" type="ORF">PXEA_LOCUS12271</name>
</gene>
<feature type="region of interest" description="Disordered" evidence="1">
    <location>
        <begin position="1"/>
        <end position="32"/>
    </location>
</feature>
<accession>A0A3S5AA88</accession>
<dbReference type="AlphaFoldDB" id="A0A3S5AA88"/>
<keyword evidence="3" id="KW-1185">Reference proteome</keyword>
<evidence type="ECO:0000256" key="1">
    <source>
        <dbReference type="SAM" id="MobiDB-lite"/>
    </source>
</evidence>
<evidence type="ECO:0000313" key="2">
    <source>
        <dbReference type="EMBL" id="VEL18831.1"/>
    </source>
</evidence>
<sequence>MARLTNDVDYDAGETSENAPSPRSDAGNYDNYYDRRLRTKCVLLSPPDNKAKLRQRRQATSINHTRSEQVPY</sequence>
<evidence type="ECO:0000313" key="3">
    <source>
        <dbReference type="Proteomes" id="UP000784294"/>
    </source>
</evidence>
<proteinExistence type="predicted"/>
<dbReference type="Proteomes" id="UP000784294">
    <property type="component" value="Unassembled WGS sequence"/>
</dbReference>